<dbReference type="EMBL" id="JRHO01000009">
    <property type="protein sequence ID" value="KGK99409.1"/>
    <property type="molecule type" value="Genomic_DNA"/>
</dbReference>
<protein>
    <submittedName>
        <fullName evidence="2">Uncharacterized protein</fullName>
    </submittedName>
</protein>
<gene>
    <name evidence="2" type="ORF">LI82_05285</name>
</gene>
<keyword evidence="1" id="KW-0812">Transmembrane</keyword>
<sequence>MNSLLKNERAADSLPLRFTIASLLILLIMVLFFTAISDLKDKSDENLAIIEIEKLVSNTEQISVRGEGSIIYLEIDIPEKVYVHMGELPNEDNLWPSNSKNYYIRIDERHTIYDSRSAFSNENMTGAYIITPGHHELKLESERDTSTGMLFIKISEH</sequence>
<evidence type="ECO:0000313" key="2">
    <source>
        <dbReference type="EMBL" id="KGK99409.1"/>
    </source>
</evidence>
<proteinExistence type="predicted"/>
<name>A0A099T3E4_METMT</name>
<dbReference type="RefSeq" id="WP_048193807.1">
    <property type="nucleotide sequence ID" value="NZ_CAAGSM010000006.1"/>
</dbReference>
<dbReference type="Proteomes" id="UP000029859">
    <property type="component" value="Unassembled WGS sequence"/>
</dbReference>
<keyword evidence="1" id="KW-1133">Transmembrane helix</keyword>
<reference evidence="2 3" key="1">
    <citation type="submission" date="2014-09" db="EMBL/GenBank/DDBJ databases">
        <title>Draft genome sequence of an obligately methylotrophic methanogen, Methanococcoides methylutens, isolated from marine sediment.</title>
        <authorList>
            <person name="Guan Y."/>
            <person name="Ngugi D.K."/>
            <person name="Blom J."/>
            <person name="Ali S."/>
            <person name="Ferry J.G."/>
            <person name="Stingl U."/>
        </authorList>
    </citation>
    <scope>NUCLEOTIDE SEQUENCE [LARGE SCALE GENOMIC DNA]</scope>
    <source>
        <strain evidence="2 3">DSM 2657</strain>
    </source>
</reference>
<evidence type="ECO:0000313" key="3">
    <source>
        <dbReference type="Proteomes" id="UP000029859"/>
    </source>
</evidence>
<organism evidence="2 3">
    <name type="scientific">Methanococcoides methylutens</name>
    <dbReference type="NCBI Taxonomy" id="2226"/>
    <lineage>
        <taxon>Archaea</taxon>
        <taxon>Methanobacteriati</taxon>
        <taxon>Methanobacteriota</taxon>
        <taxon>Stenosarchaea group</taxon>
        <taxon>Methanomicrobia</taxon>
        <taxon>Methanosarcinales</taxon>
        <taxon>Methanosarcinaceae</taxon>
        <taxon>Methanococcoides</taxon>
    </lineage>
</organism>
<feature type="transmembrane region" description="Helical" evidence="1">
    <location>
        <begin position="16"/>
        <end position="36"/>
    </location>
</feature>
<comment type="caution">
    <text evidence="2">The sequence shown here is derived from an EMBL/GenBank/DDBJ whole genome shotgun (WGS) entry which is preliminary data.</text>
</comment>
<keyword evidence="3" id="KW-1185">Reference proteome</keyword>
<keyword evidence="1" id="KW-0472">Membrane</keyword>
<dbReference type="OrthoDB" id="136375at2157"/>
<accession>A0A099T3E4</accession>
<evidence type="ECO:0000256" key="1">
    <source>
        <dbReference type="SAM" id="Phobius"/>
    </source>
</evidence>
<dbReference type="AlphaFoldDB" id="A0A099T3E4"/>